<protein>
    <submittedName>
        <fullName evidence="13">Venom endoribonuclease</fullName>
    </submittedName>
</protein>
<dbReference type="InterPro" id="IPR037227">
    <property type="entry name" value="EndoU-like"/>
</dbReference>
<dbReference type="PROSITE" id="PS51959">
    <property type="entry name" value="ENDOU"/>
    <property type="match status" value="1"/>
</dbReference>
<keyword evidence="10" id="KW-0456">Lyase</keyword>
<evidence type="ECO:0000256" key="8">
    <source>
        <dbReference type="ARBA" id="ARBA00022884"/>
    </source>
</evidence>
<dbReference type="GO" id="GO:0016787">
    <property type="term" value="F:hydrolase activity"/>
    <property type="evidence" value="ECO:0007669"/>
    <property type="project" value="UniProtKB-KW"/>
</dbReference>
<reference evidence="13" key="1">
    <citation type="journal article" date="2018" name="Cell. Mol. Life Sci.">
        <title>Giant fish-killing water bug reveals ancient and dynamic venom evolution in Heteroptera.</title>
        <authorList>
            <person name="Walker A.A."/>
            <person name="Hernandez-Vargas M.J."/>
            <person name="Corzo G."/>
            <person name="Fry B.G."/>
            <person name="King G.F."/>
        </authorList>
    </citation>
    <scope>NUCLEOTIDE SEQUENCE</scope>
</reference>
<organism evidence="13">
    <name type="scientific">Lethocerus distinctifemur</name>
    <dbReference type="NCBI Taxonomy" id="280095"/>
    <lineage>
        <taxon>Eukaryota</taxon>
        <taxon>Metazoa</taxon>
        <taxon>Ecdysozoa</taxon>
        <taxon>Arthropoda</taxon>
        <taxon>Hexapoda</taxon>
        <taxon>Insecta</taxon>
        <taxon>Pterygota</taxon>
        <taxon>Neoptera</taxon>
        <taxon>Paraneoptera</taxon>
        <taxon>Hemiptera</taxon>
        <taxon>Heteroptera</taxon>
        <taxon>Panheteroptera</taxon>
        <taxon>Nepomorpha</taxon>
        <taxon>Belostomatidae</taxon>
        <taxon>Lethocerinae</taxon>
        <taxon>Lethocerus</taxon>
    </lineage>
</organism>
<dbReference type="CDD" id="cd21159">
    <property type="entry name" value="XendoU"/>
    <property type="match status" value="1"/>
</dbReference>
<keyword evidence="11" id="KW-0732">Signal</keyword>
<keyword evidence="7 11" id="KW-0378">Hydrolase</keyword>
<keyword evidence="9 11" id="KW-0464">Manganese</keyword>
<evidence type="ECO:0000256" key="10">
    <source>
        <dbReference type="ARBA" id="ARBA00023239"/>
    </source>
</evidence>
<evidence type="ECO:0000256" key="1">
    <source>
        <dbReference type="ARBA" id="ARBA00001936"/>
    </source>
</evidence>
<dbReference type="Pfam" id="PF09412">
    <property type="entry name" value="XendoU"/>
    <property type="match status" value="1"/>
</dbReference>
<dbReference type="GO" id="GO:0003723">
    <property type="term" value="F:RNA binding"/>
    <property type="evidence" value="ECO:0007669"/>
    <property type="project" value="UniProtKB-UniRule"/>
</dbReference>
<comment type="subunit">
    <text evidence="3 11">Monomer.</text>
</comment>
<feature type="chain" id="PRO_5026372302" evidence="11">
    <location>
        <begin position="17"/>
        <end position="278"/>
    </location>
</feature>
<dbReference type="InterPro" id="IPR039787">
    <property type="entry name" value="ENDOU"/>
</dbReference>
<evidence type="ECO:0000259" key="12">
    <source>
        <dbReference type="PROSITE" id="PS51959"/>
    </source>
</evidence>
<evidence type="ECO:0000256" key="11">
    <source>
        <dbReference type="RuleBase" id="RU367085"/>
    </source>
</evidence>
<keyword evidence="4 11" id="KW-0540">Nuclease</keyword>
<accession>A0A2K8JL43</accession>
<evidence type="ECO:0000313" key="13">
    <source>
        <dbReference type="EMBL" id="ATU82429.1"/>
    </source>
</evidence>
<dbReference type="InterPro" id="IPR018998">
    <property type="entry name" value="EndoU_C"/>
</dbReference>
<evidence type="ECO:0000256" key="5">
    <source>
        <dbReference type="ARBA" id="ARBA00022723"/>
    </source>
</evidence>
<dbReference type="PANTHER" id="PTHR12439:SF11">
    <property type="entry name" value="URIDYLATE-SPECIFIC ENDORIBONUCLEASE"/>
    <property type="match status" value="1"/>
</dbReference>
<evidence type="ECO:0000256" key="6">
    <source>
        <dbReference type="ARBA" id="ARBA00022759"/>
    </source>
</evidence>
<comment type="similarity">
    <text evidence="2 11">Belongs to the ENDOU family.</text>
</comment>
<keyword evidence="5 11" id="KW-0479">Metal-binding</keyword>
<proteinExistence type="evidence at transcript level"/>
<keyword evidence="6 11" id="KW-0255">Endonuclease</keyword>
<dbReference type="AlphaFoldDB" id="A0A2K8JL43"/>
<comment type="cofactor">
    <cofactor evidence="1 11">
        <name>Mn(2+)</name>
        <dbReference type="ChEBI" id="CHEBI:29035"/>
    </cofactor>
</comment>
<dbReference type="PANTHER" id="PTHR12439">
    <property type="entry name" value="PLACENTAL PROTEIN 11-RELATED"/>
    <property type="match status" value="1"/>
</dbReference>
<dbReference type="GO" id="GO:0016829">
    <property type="term" value="F:lyase activity"/>
    <property type="evidence" value="ECO:0007669"/>
    <property type="project" value="UniProtKB-KW"/>
</dbReference>
<dbReference type="GO" id="GO:0046872">
    <property type="term" value="F:metal ion binding"/>
    <property type="evidence" value="ECO:0007669"/>
    <property type="project" value="UniProtKB-UniRule"/>
</dbReference>
<evidence type="ECO:0000256" key="3">
    <source>
        <dbReference type="ARBA" id="ARBA00011245"/>
    </source>
</evidence>
<dbReference type="SUPFAM" id="SSF142877">
    <property type="entry name" value="EndoU-like"/>
    <property type="match status" value="1"/>
</dbReference>
<feature type="signal peptide" evidence="11">
    <location>
        <begin position="1"/>
        <end position="16"/>
    </location>
</feature>
<evidence type="ECO:0000256" key="2">
    <source>
        <dbReference type="ARBA" id="ARBA00010168"/>
    </source>
</evidence>
<feature type="domain" description="EndoU" evidence="12">
    <location>
        <begin position="1"/>
        <end position="278"/>
    </location>
</feature>
<evidence type="ECO:0000256" key="4">
    <source>
        <dbReference type="ARBA" id="ARBA00022722"/>
    </source>
</evidence>
<evidence type="ECO:0000256" key="9">
    <source>
        <dbReference type="ARBA" id="ARBA00023211"/>
    </source>
</evidence>
<evidence type="ECO:0000256" key="7">
    <source>
        <dbReference type="ARBA" id="ARBA00022801"/>
    </source>
</evidence>
<dbReference type="EMBL" id="MF683288">
    <property type="protein sequence ID" value="ATU82429.1"/>
    <property type="molecule type" value="mRNA"/>
</dbReference>
<keyword evidence="8 11" id="KW-0694">RNA-binding</keyword>
<name>A0A2K8JL43_9HEMI</name>
<sequence>MTTIALVFLLALCVNGEPQPLQAKVDLSGYSRTVLDRDVNNVGKYLGIDLQHSTSQPAGQWNRPLLIVPREVNRVDTIQKLQKLYASEGENSADVTDFLNAVVATDVMKHTMDYLRSIGKFSGNQRDFVELLRRLWFTTYKKGSERSSGFKHVFMGETKRGLNQKLVNGFHSWVFFAHQQEKNRIQYKGWHTKKVFNNDKGSLLSLRFDWNGAFKSYGSMFVGTSPELEMALYTACFLAADRLEATCSANIGGHNVRIKAVPKNDLNGNLILTTYPES</sequence>
<dbReference type="GO" id="GO:0004521">
    <property type="term" value="F:RNA endonuclease activity"/>
    <property type="evidence" value="ECO:0007669"/>
    <property type="project" value="UniProtKB-UniRule"/>
</dbReference>